<feature type="compositionally biased region" description="Low complexity" evidence="1">
    <location>
        <begin position="256"/>
        <end position="275"/>
    </location>
</feature>
<feature type="compositionally biased region" description="Basic and acidic residues" evidence="1">
    <location>
        <begin position="439"/>
        <end position="448"/>
    </location>
</feature>
<evidence type="ECO:0000313" key="2">
    <source>
        <dbReference type="Proteomes" id="UP000038045"/>
    </source>
</evidence>
<evidence type="ECO:0000313" key="3">
    <source>
        <dbReference type="WBParaSite" id="PTRK_0000755700.1"/>
    </source>
</evidence>
<protein>
    <submittedName>
        <fullName evidence="3">Glutathione gamma-glutamate hydrolase</fullName>
    </submittedName>
</protein>
<feature type="compositionally biased region" description="Basic residues" evidence="1">
    <location>
        <begin position="567"/>
        <end position="584"/>
    </location>
</feature>
<feature type="region of interest" description="Disordered" evidence="1">
    <location>
        <begin position="333"/>
        <end position="395"/>
    </location>
</feature>
<proteinExistence type="predicted"/>
<feature type="compositionally biased region" description="Basic and acidic residues" evidence="1">
    <location>
        <begin position="47"/>
        <end position="64"/>
    </location>
</feature>
<feature type="compositionally biased region" description="Basic residues" evidence="1">
    <location>
        <begin position="451"/>
        <end position="463"/>
    </location>
</feature>
<feature type="region of interest" description="Disordered" evidence="1">
    <location>
        <begin position="195"/>
        <end position="229"/>
    </location>
</feature>
<reference evidence="3" key="1">
    <citation type="submission" date="2017-02" db="UniProtKB">
        <authorList>
            <consortium name="WormBaseParasite"/>
        </authorList>
    </citation>
    <scope>IDENTIFICATION</scope>
</reference>
<accession>A0A0N4ZHZ9</accession>
<feature type="compositionally biased region" description="Basic and acidic residues" evidence="1">
    <location>
        <begin position="108"/>
        <end position="124"/>
    </location>
</feature>
<name>A0A0N4ZHZ9_PARTI</name>
<dbReference type="WBParaSite" id="PTRK_0000755700.1">
    <property type="protein sequence ID" value="PTRK_0000755700.1"/>
    <property type="gene ID" value="PTRK_0000755700"/>
</dbReference>
<feature type="compositionally biased region" description="Basic residues" evidence="1">
    <location>
        <begin position="89"/>
        <end position="102"/>
    </location>
</feature>
<dbReference type="Proteomes" id="UP000038045">
    <property type="component" value="Unplaced"/>
</dbReference>
<organism evidence="2 3">
    <name type="scientific">Parastrongyloides trichosuri</name>
    <name type="common">Possum-specific nematode worm</name>
    <dbReference type="NCBI Taxonomy" id="131310"/>
    <lineage>
        <taxon>Eukaryota</taxon>
        <taxon>Metazoa</taxon>
        <taxon>Ecdysozoa</taxon>
        <taxon>Nematoda</taxon>
        <taxon>Chromadorea</taxon>
        <taxon>Rhabditida</taxon>
        <taxon>Tylenchina</taxon>
        <taxon>Panagrolaimomorpha</taxon>
        <taxon>Strongyloidoidea</taxon>
        <taxon>Strongyloididae</taxon>
        <taxon>Parastrongyloides</taxon>
    </lineage>
</organism>
<feature type="compositionally biased region" description="Basic residues" evidence="1">
    <location>
        <begin position="35"/>
        <end position="46"/>
    </location>
</feature>
<feature type="region of interest" description="Disordered" evidence="1">
    <location>
        <begin position="414"/>
        <end position="600"/>
    </location>
</feature>
<feature type="compositionally biased region" description="Basic and acidic residues" evidence="1">
    <location>
        <begin position="541"/>
        <end position="550"/>
    </location>
</feature>
<feature type="compositionally biased region" description="Low complexity" evidence="1">
    <location>
        <begin position="342"/>
        <end position="354"/>
    </location>
</feature>
<dbReference type="AlphaFoldDB" id="A0A0N4ZHZ9"/>
<feature type="region of interest" description="Disordered" evidence="1">
    <location>
        <begin position="252"/>
        <end position="289"/>
    </location>
</feature>
<sequence>LLDRSGRRRARDAAGVRLAAFGGRLSGRHEDRRLCPRRPQRGGRRRGSTDRLRAEGRRRPDRRAVRPGLCRSEPGAGRVGSGPDPGRGRSARHRQGSGRIRRSGASGGRRDASVRPAPDQERGRGARGAGSCALSRGPGADDAGDAIARRTGGAGRLALHACAGDRRRGGRGAGRPAWDQLRRSADAAAAAAVRGAGADGGAEPALRRRLCDPASTRSAGRGRQRRLSRTCEIARPAPEDAGPDVWRRRQARPVGARPAGRTPTLRRAAATAARTARPRRPGRNSSPAPLIEVGQRRVQHPRHGPAIGDAVGLFMDFRRGADQGDGVVQLAQRPDEVEEAARQAQQHQGQLGLHQARRDGLGADGGETAQGRLPPKQHAGHGGDQQQIGRGEEGARVDRMAQQLAVDQSHLAVGHGAHPSVSHRQHVHIKRAAAARWRPAGEVRDGQGLRRPVRRPLPAHRHVLSGQLRLHPAHPVGRRRPLRRDRAEPDAGGAGLRHPLAPDRRAEDGRRGRRRRKDPGRAGRQAEPLLHRGLQLSSAARHPDRADRALLRALQGSGERQVGQGRRLGRRGRSRRADRRRHGRSPGQAGRQARSRRLIGRVSENEEAPLETTGPFFWALWLAAR</sequence>
<feature type="compositionally biased region" description="Basic residues" evidence="1">
    <location>
        <begin position="421"/>
        <end position="433"/>
    </location>
</feature>
<feature type="compositionally biased region" description="Low complexity" evidence="1">
    <location>
        <begin position="129"/>
        <end position="141"/>
    </location>
</feature>
<evidence type="ECO:0000256" key="1">
    <source>
        <dbReference type="SAM" id="MobiDB-lite"/>
    </source>
</evidence>
<keyword evidence="2" id="KW-1185">Reference proteome</keyword>
<feature type="region of interest" description="Disordered" evidence="1">
    <location>
        <begin position="24"/>
        <end position="141"/>
    </location>
</feature>
<feature type="compositionally biased region" description="Basic and acidic residues" evidence="1">
    <location>
        <begin position="500"/>
        <end position="510"/>
    </location>
</feature>